<protein>
    <submittedName>
        <fullName evidence="1">Uncharacterized protein</fullName>
    </submittedName>
</protein>
<name>X0XQP8_9ZZZZ</name>
<reference evidence="1" key="1">
    <citation type="journal article" date="2014" name="Front. Microbiol.">
        <title>High frequency of phylogenetically diverse reductive dehalogenase-homologous genes in deep subseafloor sedimentary metagenomes.</title>
        <authorList>
            <person name="Kawai M."/>
            <person name="Futagami T."/>
            <person name="Toyoda A."/>
            <person name="Takaki Y."/>
            <person name="Nishi S."/>
            <person name="Hori S."/>
            <person name="Arai W."/>
            <person name="Tsubouchi T."/>
            <person name="Morono Y."/>
            <person name="Uchiyama I."/>
            <person name="Ito T."/>
            <person name="Fujiyama A."/>
            <person name="Inagaki F."/>
            <person name="Takami H."/>
        </authorList>
    </citation>
    <scope>NUCLEOTIDE SEQUENCE</scope>
    <source>
        <strain evidence="1">Expedition CK06-06</strain>
    </source>
</reference>
<comment type="caution">
    <text evidence="1">The sequence shown here is derived from an EMBL/GenBank/DDBJ whole genome shotgun (WGS) entry which is preliminary data.</text>
</comment>
<organism evidence="1">
    <name type="scientific">marine sediment metagenome</name>
    <dbReference type="NCBI Taxonomy" id="412755"/>
    <lineage>
        <taxon>unclassified sequences</taxon>
        <taxon>metagenomes</taxon>
        <taxon>ecological metagenomes</taxon>
    </lineage>
</organism>
<gene>
    <name evidence="1" type="ORF">S01H1_65514</name>
</gene>
<proteinExistence type="predicted"/>
<accession>X0XQP8</accession>
<sequence length="34" mass="3645">MQTINKQGCMFGAIDISAILEDIISKLAYGIESA</sequence>
<feature type="non-terminal residue" evidence="1">
    <location>
        <position position="34"/>
    </location>
</feature>
<dbReference type="AlphaFoldDB" id="X0XQP8"/>
<dbReference type="EMBL" id="BARS01043254">
    <property type="protein sequence ID" value="GAG37672.1"/>
    <property type="molecule type" value="Genomic_DNA"/>
</dbReference>
<evidence type="ECO:0000313" key="1">
    <source>
        <dbReference type="EMBL" id="GAG37672.1"/>
    </source>
</evidence>